<dbReference type="InterPro" id="IPR051017">
    <property type="entry name" value="Aldolase-II_Adducin_sf"/>
</dbReference>
<feature type="region of interest" description="Disordered" evidence="2">
    <location>
        <begin position="1"/>
        <end position="26"/>
    </location>
</feature>
<protein>
    <recommendedName>
        <fullName evidence="3">Class II aldolase/adducin N-terminal domain-containing protein</fullName>
    </recommendedName>
</protein>
<feature type="region of interest" description="Disordered" evidence="2">
    <location>
        <begin position="559"/>
        <end position="611"/>
    </location>
</feature>
<dbReference type="EMBL" id="BTSY01000007">
    <property type="protein sequence ID" value="GMT35226.1"/>
    <property type="molecule type" value="Genomic_DNA"/>
</dbReference>
<dbReference type="GO" id="GO:0051015">
    <property type="term" value="F:actin filament binding"/>
    <property type="evidence" value="ECO:0007669"/>
    <property type="project" value="TreeGrafter"/>
</dbReference>
<proteinExistence type="inferred from homology"/>
<dbReference type="Pfam" id="PF00596">
    <property type="entry name" value="Aldolase_II"/>
    <property type="match status" value="1"/>
</dbReference>
<accession>A0AAV5WVV7</accession>
<dbReference type="PANTHER" id="PTHR10672:SF3">
    <property type="entry name" value="PROTEIN HU-LI TAI SHAO"/>
    <property type="match status" value="1"/>
</dbReference>
<dbReference type="Gene3D" id="3.40.225.10">
    <property type="entry name" value="Class II aldolase/adducin N-terminal domain"/>
    <property type="match status" value="1"/>
</dbReference>
<evidence type="ECO:0000313" key="5">
    <source>
        <dbReference type="Proteomes" id="UP001432322"/>
    </source>
</evidence>
<sequence length="621" mass="70141">EMAQSAGSPRNPREKERPYRIDPEDEEYIKDLQRPAVIKADLSEMERRKKVHELLESKSFCRQIETAMRSDLEESVVPSAGLYPIMQTPSKSRFRVPPIADLLPEEFTQEEREKRTQLACFLRAIDHFHWSSSFNSHVSIRLSSNAVFTQPIGLFYHEIRASSLLKVDMQGEILDQGTTRLGINELSFSLHTSIFSTRDDVTCIAHLQSPIITAVSALKCGLLPICPEATFLGPVGYFDFFGALSNDDNERLQNAVGNIHVLVIRNNGIIAMGRSVEETALYVSHIVRTCDIQIRAAKAGIDNIHVPTMTKSDEEGEPAMRSEINGNTELNDEVERENEEKRRPSEGKIVGSLEWESCMRALDTQGLGTGHVYRQPFWNNNESDENNMDGIDELVTASSYRKSMSSKWTSSPIKYQRIDVLEKGTISPKKLTKWIADAHNPSQSGTPVKISTVHQFAPLSPTTKDFKAKQRLLKDTRITGTLNPGPQSHVMTGHFTETDGPSQIPEDRSVLIGCASRGIIQRDYRCHAQVYRQLYAANPFRENVDEDLDRYLKDVEKRSARSKSCDPLTRTATRQRDESMEQMPSTSGLSKAVSTQQISEQSPKKDRRKKGLLSYLRRKLL</sequence>
<evidence type="ECO:0000259" key="3">
    <source>
        <dbReference type="SMART" id="SM01007"/>
    </source>
</evidence>
<organism evidence="4 5">
    <name type="scientific">Pristionchus fissidentatus</name>
    <dbReference type="NCBI Taxonomy" id="1538716"/>
    <lineage>
        <taxon>Eukaryota</taxon>
        <taxon>Metazoa</taxon>
        <taxon>Ecdysozoa</taxon>
        <taxon>Nematoda</taxon>
        <taxon>Chromadorea</taxon>
        <taxon>Rhabditida</taxon>
        <taxon>Rhabditina</taxon>
        <taxon>Diplogasteromorpha</taxon>
        <taxon>Diplogasteroidea</taxon>
        <taxon>Neodiplogasteridae</taxon>
        <taxon>Pristionchus</taxon>
    </lineage>
</organism>
<evidence type="ECO:0000313" key="4">
    <source>
        <dbReference type="EMBL" id="GMT35226.1"/>
    </source>
</evidence>
<dbReference type="GO" id="GO:0014069">
    <property type="term" value="C:postsynaptic density"/>
    <property type="evidence" value="ECO:0007669"/>
    <property type="project" value="TreeGrafter"/>
</dbReference>
<keyword evidence="5" id="KW-1185">Reference proteome</keyword>
<comment type="caution">
    <text evidence="4">The sequence shown here is derived from an EMBL/GenBank/DDBJ whole genome shotgun (WGS) entry which is preliminary data.</text>
</comment>
<comment type="similarity">
    <text evidence="1">Belongs to the aldolase class II family. Adducin subfamily.</text>
</comment>
<name>A0AAV5WVV7_9BILA</name>
<dbReference type="GO" id="GO:0005856">
    <property type="term" value="C:cytoskeleton"/>
    <property type="evidence" value="ECO:0007669"/>
    <property type="project" value="TreeGrafter"/>
</dbReference>
<gene>
    <name evidence="4" type="ORF">PFISCL1PPCAC_26523</name>
</gene>
<feature type="region of interest" description="Disordered" evidence="2">
    <location>
        <begin position="308"/>
        <end position="348"/>
    </location>
</feature>
<evidence type="ECO:0000256" key="2">
    <source>
        <dbReference type="SAM" id="MobiDB-lite"/>
    </source>
</evidence>
<dbReference type="AlphaFoldDB" id="A0AAV5WVV7"/>
<dbReference type="SUPFAM" id="SSF53639">
    <property type="entry name" value="AraD/HMP-PK domain-like"/>
    <property type="match status" value="1"/>
</dbReference>
<feature type="non-terminal residue" evidence="4">
    <location>
        <position position="1"/>
    </location>
</feature>
<dbReference type="SMART" id="SM01007">
    <property type="entry name" value="Aldolase_II"/>
    <property type="match status" value="1"/>
</dbReference>
<feature type="domain" description="Class II aldolase/adducin N-terminal" evidence="3">
    <location>
        <begin position="116"/>
        <end position="294"/>
    </location>
</feature>
<dbReference type="PANTHER" id="PTHR10672">
    <property type="entry name" value="ADDUCIN"/>
    <property type="match status" value="1"/>
</dbReference>
<dbReference type="InterPro" id="IPR001303">
    <property type="entry name" value="Aldolase_II/adducin_N"/>
</dbReference>
<dbReference type="InterPro" id="IPR036409">
    <property type="entry name" value="Aldolase_II/adducin_N_sf"/>
</dbReference>
<feature type="compositionally biased region" description="Basic and acidic residues" evidence="2">
    <location>
        <begin position="11"/>
        <end position="22"/>
    </location>
</feature>
<evidence type="ECO:0000256" key="1">
    <source>
        <dbReference type="ARBA" id="ARBA00006274"/>
    </source>
</evidence>
<reference evidence="4" key="1">
    <citation type="submission" date="2023-10" db="EMBL/GenBank/DDBJ databases">
        <title>Genome assembly of Pristionchus species.</title>
        <authorList>
            <person name="Yoshida K."/>
            <person name="Sommer R.J."/>
        </authorList>
    </citation>
    <scope>NUCLEOTIDE SEQUENCE</scope>
    <source>
        <strain evidence="4">RS5133</strain>
    </source>
</reference>
<dbReference type="Proteomes" id="UP001432322">
    <property type="component" value="Unassembled WGS sequence"/>
</dbReference>
<feature type="compositionally biased region" description="Polar residues" evidence="2">
    <location>
        <begin position="582"/>
        <end position="601"/>
    </location>
</feature>
<dbReference type="GO" id="GO:0005886">
    <property type="term" value="C:plasma membrane"/>
    <property type="evidence" value="ECO:0007669"/>
    <property type="project" value="UniProtKB-SubCell"/>
</dbReference>